<evidence type="ECO:0000313" key="2">
    <source>
        <dbReference type="Proteomes" id="UP001233999"/>
    </source>
</evidence>
<evidence type="ECO:0000313" key="1">
    <source>
        <dbReference type="EMBL" id="KAJ9598196.1"/>
    </source>
</evidence>
<accession>A0AAD8EQ08</accession>
<comment type="caution">
    <text evidence="1">The sequence shown here is derived from an EMBL/GenBank/DDBJ whole genome shotgun (WGS) entry which is preliminary data.</text>
</comment>
<proteinExistence type="predicted"/>
<name>A0AAD8EQ08_DIPPU</name>
<organism evidence="1 2">
    <name type="scientific">Diploptera punctata</name>
    <name type="common">Pacific beetle cockroach</name>
    <dbReference type="NCBI Taxonomy" id="6984"/>
    <lineage>
        <taxon>Eukaryota</taxon>
        <taxon>Metazoa</taxon>
        <taxon>Ecdysozoa</taxon>
        <taxon>Arthropoda</taxon>
        <taxon>Hexapoda</taxon>
        <taxon>Insecta</taxon>
        <taxon>Pterygota</taxon>
        <taxon>Neoptera</taxon>
        <taxon>Polyneoptera</taxon>
        <taxon>Dictyoptera</taxon>
        <taxon>Blattodea</taxon>
        <taxon>Blaberoidea</taxon>
        <taxon>Blaberidae</taxon>
        <taxon>Diplopterinae</taxon>
        <taxon>Diploptera</taxon>
    </lineage>
</organism>
<keyword evidence="2" id="KW-1185">Reference proteome</keyword>
<feature type="non-terminal residue" evidence="1">
    <location>
        <position position="1"/>
    </location>
</feature>
<protein>
    <submittedName>
        <fullName evidence="1">Uncharacterized protein</fullName>
    </submittedName>
</protein>
<dbReference type="AlphaFoldDB" id="A0AAD8EQ08"/>
<dbReference type="Proteomes" id="UP001233999">
    <property type="component" value="Unassembled WGS sequence"/>
</dbReference>
<reference evidence="1" key="1">
    <citation type="journal article" date="2023" name="IScience">
        <title>Live-bearing cockroach genome reveals convergent evolutionary mechanisms linked to viviparity in insects and beyond.</title>
        <authorList>
            <person name="Fouks B."/>
            <person name="Harrison M.C."/>
            <person name="Mikhailova A.A."/>
            <person name="Marchal E."/>
            <person name="English S."/>
            <person name="Carruthers M."/>
            <person name="Jennings E.C."/>
            <person name="Chiamaka E.L."/>
            <person name="Frigard R.A."/>
            <person name="Pippel M."/>
            <person name="Attardo G.M."/>
            <person name="Benoit J.B."/>
            <person name="Bornberg-Bauer E."/>
            <person name="Tobe S.S."/>
        </authorList>
    </citation>
    <scope>NUCLEOTIDE SEQUENCE</scope>
    <source>
        <strain evidence="1">Stay&amp;Tobe</strain>
    </source>
</reference>
<feature type="non-terminal residue" evidence="1">
    <location>
        <position position="109"/>
    </location>
</feature>
<gene>
    <name evidence="1" type="ORF">L9F63_011116</name>
</gene>
<sequence>TKCQTYLLKDASGSKKTRVNQERLDRIRFNSPRFLIENQSPGHIKYHHFNKSIEPDSYHKFYIQSRHFLVFNFFPRTCKRDIKINREDMPNEELGPIASRLQRSVKIIQ</sequence>
<dbReference type="EMBL" id="JASPKZ010001237">
    <property type="protein sequence ID" value="KAJ9598196.1"/>
    <property type="molecule type" value="Genomic_DNA"/>
</dbReference>
<reference evidence="1" key="2">
    <citation type="submission" date="2023-05" db="EMBL/GenBank/DDBJ databases">
        <authorList>
            <person name="Fouks B."/>
        </authorList>
    </citation>
    <scope>NUCLEOTIDE SEQUENCE</scope>
    <source>
        <strain evidence="1">Stay&amp;Tobe</strain>
        <tissue evidence="1">Testes</tissue>
    </source>
</reference>